<name>A0A6A7KDB3_9FIRM</name>
<dbReference type="AlphaFoldDB" id="A0A6A7KDB3"/>
<proteinExistence type="predicted"/>
<dbReference type="Pfam" id="PF10719">
    <property type="entry name" value="ComFB"/>
    <property type="match status" value="1"/>
</dbReference>
<sequence>MENEDNLHLRNFTEILVDETLDRLWDEMGEICKCKRCRFDTKAIALNNLKPNYTVTEQGEIYTKLNNFRNQVQVDLIKEVLNATFIVKSRCSHYSN</sequence>
<evidence type="ECO:0000313" key="1">
    <source>
        <dbReference type="EMBL" id="MPW27342.1"/>
    </source>
</evidence>
<keyword evidence="2" id="KW-1185">Reference proteome</keyword>
<dbReference type="Proteomes" id="UP000440004">
    <property type="component" value="Unassembled WGS sequence"/>
</dbReference>
<evidence type="ECO:0000313" key="2">
    <source>
        <dbReference type="Proteomes" id="UP000440004"/>
    </source>
</evidence>
<dbReference type="InterPro" id="IPR019657">
    <property type="entry name" value="ComFB"/>
</dbReference>
<dbReference type="EMBL" id="WHNX01000063">
    <property type="protein sequence ID" value="MPW27342.1"/>
    <property type="molecule type" value="Genomic_DNA"/>
</dbReference>
<organism evidence="1 2">
    <name type="scientific">Alkalibaculum sporogenes</name>
    <dbReference type="NCBI Taxonomy" id="2655001"/>
    <lineage>
        <taxon>Bacteria</taxon>
        <taxon>Bacillati</taxon>
        <taxon>Bacillota</taxon>
        <taxon>Clostridia</taxon>
        <taxon>Eubacteriales</taxon>
        <taxon>Eubacteriaceae</taxon>
        <taxon>Alkalibaculum</taxon>
    </lineage>
</organism>
<reference evidence="1 2" key="1">
    <citation type="submission" date="2019-10" db="EMBL/GenBank/DDBJ databases">
        <title>Alkalibaculum tamaniensis sp.nov., a new alkaliphilic acetogen, isolated on methoxylated aromatics from a mud volcano.</title>
        <authorList>
            <person name="Khomyakova M.A."/>
            <person name="Merkel A.Y."/>
            <person name="Bonch-Osmolovskaya E.A."/>
            <person name="Slobodkin A.I."/>
        </authorList>
    </citation>
    <scope>NUCLEOTIDE SEQUENCE [LARGE SCALE GENOMIC DNA]</scope>
    <source>
        <strain evidence="1 2">M08DMB</strain>
    </source>
</reference>
<gene>
    <name evidence="1" type="ORF">GC105_16370</name>
</gene>
<accession>A0A6A7KDB3</accession>
<protein>
    <submittedName>
        <fullName evidence="1">Competence protein ComFB</fullName>
    </submittedName>
</protein>
<comment type="caution">
    <text evidence="1">The sequence shown here is derived from an EMBL/GenBank/DDBJ whole genome shotgun (WGS) entry which is preliminary data.</text>
</comment>
<dbReference type="RefSeq" id="WP_152806984.1">
    <property type="nucleotide sequence ID" value="NZ_WHNX01000063.1"/>
</dbReference>